<keyword evidence="2" id="KW-1185">Reference proteome</keyword>
<sequence>MIEAKTFTVEYELASVVFYQQVQAKDMEEAKLMVRQQQSTANIRAVTLFNDEEII</sequence>
<gene>
    <name evidence="1" type="ORF">EV146_12444</name>
</gene>
<dbReference type="RefSeq" id="WP_158287231.1">
    <property type="nucleotide sequence ID" value="NZ_JABUHM010000025.1"/>
</dbReference>
<name>A0A4R2AV30_9BACI</name>
<reference evidence="1 2" key="1">
    <citation type="journal article" date="2015" name="Stand. Genomic Sci.">
        <title>Genomic Encyclopedia of Bacterial and Archaeal Type Strains, Phase III: the genomes of soil and plant-associated and newly described type strains.</title>
        <authorList>
            <person name="Whitman W.B."/>
            <person name="Woyke T."/>
            <person name="Klenk H.P."/>
            <person name="Zhou Y."/>
            <person name="Lilburn T.G."/>
            <person name="Beck B.J."/>
            <person name="De Vos P."/>
            <person name="Vandamme P."/>
            <person name="Eisen J.A."/>
            <person name="Garrity G."/>
            <person name="Hugenholtz P."/>
            <person name="Kyrpides N.C."/>
        </authorList>
    </citation>
    <scope>NUCLEOTIDE SEQUENCE [LARGE SCALE GENOMIC DNA]</scope>
    <source>
        <strain evidence="1 2">CV53</strain>
    </source>
</reference>
<organism evidence="1 2">
    <name type="scientific">Mesobacillus foraminis</name>
    <dbReference type="NCBI Taxonomy" id="279826"/>
    <lineage>
        <taxon>Bacteria</taxon>
        <taxon>Bacillati</taxon>
        <taxon>Bacillota</taxon>
        <taxon>Bacilli</taxon>
        <taxon>Bacillales</taxon>
        <taxon>Bacillaceae</taxon>
        <taxon>Mesobacillus</taxon>
    </lineage>
</organism>
<proteinExistence type="predicted"/>
<comment type="caution">
    <text evidence="1">The sequence shown here is derived from an EMBL/GenBank/DDBJ whole genome shotgun (WGS) entry which is preliminary data.</text>
</comment>
<evidence type="ECO:0000313" key="1">
    <source>
        <dbReference type="EMBL" id="TCN17616.1"/>
    </source>
</evidence>
<dbReference type="Proteomes" id="UP000295689">
    <property type="component" value="Unassembled WGS sequence"/>
</dbReference>
<evidence type="ECO:0000313" key="2">
    <source>
        <dbReference type="Proteomes" id="UP000295689"/>
    </source>
</evidence>
<dbReference type="AlphaFoldDB" id="A0A4R2AV30"/>
<dbReference type="EMBL" id="SLVV01000024">
    <property type="protein sequence ID" value="TCN17616.1"/>
    <property type="molecule type" value="Genomic_DNA"/>
</dbReference>
<protein>
    <submittedName>
        <fullName evidence="1">Uncharacterized protein</fullName>
    </submittedName>
</protein>
<accession>A0A4R2AV30</accession>